<feature type="non-terminal residue" evidence="5">
    <location>
        <position position="1"/>
    </location>
</feature>
<comment type="subcellular location">
    <subcellularLocation>
        <location evidence="1">Nucleus</location>
    </subcellularLocation>
</comment>
<feature type="domain" description="WHIM1" evidence="4">
    <location>
        <begin position="154"/>
        <end position="187"/>
    </location>
</feature>
<feature type="region of interest" description="Disordered" evidence="3">
    <location>
        <begin position="1"/>
        <end position="21"/>
    </location>
</feature>
<evidence type="ECO:0000256" key="1">
    <source>
        <dbReference type="ARBA" id="ARBA00004123"/>
    </source>
</evidence>
<evidence type="ECO:0000313" key="6">
    <source>
        <dbReference type="Proteomes" id="UP000789342"/>
    </source>
</evidence>
<keyword evidence="6" id="KW-1185">Reference proteome</keyword>
<dbReference type="OrthoDB" id="349045at2759"/>
<dbReference type="PANTHER" id="PTHR42107:SF1">
    <property type="entry name" value="WHIM1 DOMAIN-CONTAINING PROTEIN"/>
    <property type="match status" value="1"/>
</dbReference>
<reference evidence="5" key="1">
    <citation type="submission" date="2021-06" db="EMBL/GenBank/DDBJ databases">
        <authorList>
            <person name="Kallberg Y."/>
            <person name="Tangrot J."/>
            <person name="Rosling A."/>
        </authorList>
    </citation>
    <scope>NUCLEOTIDE SEQUENCE</scope>
    <source>
        <strain evidence="5">CL551</strain>
    </source>
</reference>
<dbReference type="Proteomes" id="UP000789342">
    <property type="component" value="Unassembled WGS sequence"/>
</dbReference>
<dbReference type="Pfam" id="PF15612">
    <property type="entry name" value="WHIM1"/>
    <property type="match status" value="1"/>
</dbReference>
<sequence length="334" mass="38712">MAETKDAGLAPMEFNHESQNGLPMVTTNTQTPNDVPTEVDYGRSAPVDVTVEENEELPDPKNMPETAFVIAFCVKFNEALKISFWPEDLDAALCSTEENPLIEKLNRLFLRNLLNTERLVEKNKWMTVLSNVISKRLENNEDFYLDYNPLKRVDDNYYALSVRDKVMILQCLVSWQLISSSKIKGLIKQQHLGLNEDEIKPLEVEVLGEDAKKSKYYYLGIGARIYRETLIPDLKNPSSMNIKWEAVSTTIHDLKKFVENRNEIDPSRSEKENALYTKIVGQVIPYLEPLAMEKVKEEQRRQIKERKKETRRDNNLKKILQIHNDAEILPTRTR</sequence>
<comment type="caution">
    <text evidence="5">The sequence shown here is derived from an EMBL/GenBank/DDBJ whole genome shotgun (WGS) entry which is preliminary data.</text>
</comment>
<name>A0A9N9G6F3_9GLOM</name>
<dbReference type="PANTHER" id="PTHR42107">
    <property type="entry name" value="YALI0D24453P"/>
    <property type="match status" value="1"/>
</dbReference>
<dbReference type="InterPro" id="IPR028942">
    <property type="entry name" value="WHIM1_dom"/>
</dbReference>
<gene>
    <name evidence="5" type="ORF">AMORRO_LOCUS7068</name>
</gene>
<keyword evidence="2" id="KW-0539">Nucleus</keyword>
<evidence type="ECO:0000256" key="3">
    <source>
        <dbReference type="SAM" id="MobiDB-lite"/>
    </source>
</evidence>
<dbReference type="AlphaFoldDB" id="A0A9N9G6F3"/>
<dbReference type="EMBL" id="CAJVPV010005094">
    <property type="protein sequence ID" value="CAG8584668.1"/>
    <property type="molecule type" value="Genomic_DNA"/>
</dbReference>
<protein>
    <submittedName>
        <fullName evidence="5">8701_t:CDS:1</fullName>
    </submittedName>
</protein>
<evidence type="ECO:0000313" key="5">
    <source>
        <dbReference type="EMBL" id="CAG8584668.1"/>
    </source>
</evidence>
<proteinExistence type="predicted"/>
<evidence type="ECO:0000259" key="4">
    <source>
        <dbReference type="Pfam" id="PF15612"/>
    </source>
</evidence>
<organism evidence="5 6">
    <name type="scientific">Acaulospora morrowiae</name>
    <dbReference type="NCBI Taxonomy" id="94023"/>
    <lineage>
        <taxon>Eukaryota</taxon>
        <taxon>Fungi</taxon>
        <taxon>Fungi incertae sedis</taxon>
        <taxon>Mucoromycota</taxon>
        <taxon>Glomeromycotina</taxon>
        <taxon>Glomeromycetes</taxon>
        <taxon>Diversisporales</taxon>
        <taxon>Acaulosporaceae</taxon>
        <taxon>Acaulospora</taxon>
    </lineage>
</organism>
<evidence type="ECO:0000256" key="2">
    <source>
        <dbReference type="ARBA" id="ARBA00023242"/>
    </source>
</evidence>
<dbReference type="GO" id="GO:0005634">
    <property type="term" value="C:nucleus"/>
    <property type="evidence" value="ECO:0007669"/>
    <property type="project" value="UniProtKB-SubCell"/>
</dbReference>
<accession>A0A9N9G6F3</accession>